<reference evidence="1 4" key="2">
    <citation type="submission" date="2020-08" db="EMBL/GenBank/DDBJ databases">
        <title>Genomic Encyclopedia of Type Strains, Phase III (KMG-III): the genomes of soil and plant-associated and newly described type strains.</title>
        <authorList>
            <person name="Whitman W."/>
        </authorList>
    </citation>
    <scope>NUCLEOTIDE SEQUENCE [LARGE SCALE GENOMIC DNA]</scope>
    <source>
        <strain evidence="1 4">CECT 4113</strain>
    </source>
</reference>
<dbReference type="RefSeq" id="WP_125844073.1">
    <property type="nucleotide sequence ID" value="NZ_JACHXH010000004.1"/>
</dbReference>
<dbReference type="EMBL" id="JACHXH010000004">
    <property type="protein sequence ID" value="MBB3133902.1"/>
    <property type="molecule type" value="Genomic_DNA"/>
</dbReference>
<keyword evidence="4" id="KW-1185">Reference proteome</keyword>
<evidence type="ECO:0000313" key="3">
    <source>
        <dbReference type="Proteomes" id="UP000277279"/>
    </source>
</evidence>
<comment type="caution">
    <text evidence="2">The sequence shown here is derived from an EMBL/GenBank/DDBJ whole genome shotgun (WGS) entry which is preliminary data.</text>
</comment>
<evidence type="ECO:0000313" key="2">
    <source>
        <dbReference type="EMBL" id="RSB81880.1"/>
    </source>
</evidence>
<dbReference type="Pfam" id="PF12900">
    <property type="entry name" value="Pyridox_ox_2"/>
    <property type="match status" value="1"/>
</dbReference>
<dbReference type="Proteomes" id="UP000277279">
    <property type="component" value="Unassembled WGS sequence"/>
</dbReference>
<dbReference type="Gene3D" id="2.30.110.10">
    <property type="entry name" value="Electron Transport, Fmn-binding Protein, Chain A"/>
    <property type="match status" value="1"/>
</dbReference>
<dbReference type="EMBL" id="RJJT01000004">
    <property type="protein sequence ID" value="RSB81880.1"/>
    <property type="molecule type" value="Genomic_DNA"/>
</dbReference>
<dbReference type="AlphaFoldDB" id="A0A3R9CMZ2"/>
<name>A0A3R9CMZ2_9HYPH</name>
<dbReference type="SUPFAM" id="SSF50475">
    <property type="entry name" value="FMN-binding split barrel"/>
    <property type="match status" value="1"/>
</dbReference>
<sequence length="147" mass="16745">MQLREMGEQDCLAFLAGHTRGHLACLGEKYPYIVPIHYAYEKARLLMFSMPGLKIDRLRANSPACVQVEEFGENRTWKSVLVQGTYDELTDTPARHDERIHAWSLLQKQPFWWEPGSLVLNSESEDSPAPPIFFAISINVVSGRQVV</sequence>
<dbReference type="InterPro" id="IPR024747">
    <property type="entry name" value="Pyridox_Oxase-rel"/>
</dbReference>
<reference evidence="2 3" key="1">
    <citation type="submission" date="2018-11" db="EMBL/GenBank/DDBJ databases">
        <authorList>
            <person name="Huo Y."/>
        </authorList>
    </citation>
    <scope>NUCLEOTIDE SEQUENCE [LARGE SCALE GENOMIC DNA]</scope>
    <source>
        <strain evidence="2 3">DSM 30132</strain>
    </source>
</reference>
<organism evidence="2 3">
    <name type="scientific">Rhizobium pisi</name>
    <dbReference type="NCBI Taxonomy" id="574561"/>
    <lineage>
        <taxon>Bacteria</taxon>
        <taxon>Pseudomonadati</taxon>
        <taxon>Pseudomonadota</taxon>
        <taxon>Alphaproteobacteria</taxon>
        <taxon>Hyphomicrobiales</taxon>
        <taxon>Rhizobiaceae</taxon>
        <taxon>Rhizobium/Agrobacterium group</taxon>
        <taxon>Rhizobium</taxon>
    </lineage>
</organism>
<dbReference type="InterPro" id="IPR012349">
    <property type="entry name" value="Split_barrel_FMN-bd"/>
</dbReference>
<dbReference type="OrthoDB" id="8137294at2"/>
<gene>
    <name evidence="2" type="ORF">EFD55_08035</name>
    <name evidence="1" type="ORF">FHS26_001615</name>
</gene>
<proteinExistence type="predicted"/>
<dbReference type="Proteomes" id="UP000518315">
    <property type="component" value="Unassembled WGS sequence"/>
</dbReference>
<accession>A0A3R9CMZ2</accession>
<protein>
    <submittedName>
        <fullName evidence="2">Pyridoxamine 5'-phosphate oxidase family protein</fullName>
    </submittedName>
</protein>
<evidence type="ECO:0000313" key="1">
    <source>
        <dbReference type="EMBL" id="MBB3133902.1"/>
    </source>
</evidence>
<evidence type="ECO:0000313" key="4">
    <source>
        <dbReference type="Proteomes" id="UP000518315"/>
    </source>
</evidence>